<protein>
    <submittedName>
        <fullName evidence="2">Uncharacterized protein</fullName>
    </submittedName>
</protein>
<proteinExistence type="evidence at transcript level"/>
<feature type="region of interest" description="Disordered" evidence="1">
    <location>
        <begin position="24"/>
        <end position="54"/>
    </location>
</feature>
<reference evidence="2" key="2">
    <citation type="submission" date="2012-06" db="EMBL/GenBank/DDBJ databases">
        <authorList>
            <person name="Yu Y."/>
            <person name="Currie J."/>
            <person name="Lomeli R."/>
            <person name="Angelova A."/>
            <person name="Collura K."/>
            <person name="Wissotski M."/>
            <person name="Campos D."/>
            <person name="Kudrna D."/>
            <person name="Golser W."/>
            <person name="Ashely E."/>
            <person name="Descour A."/>
            <person name="Fernandes J."/>
            <person name="Soderlund C."/>
            <person name="Walbot V."/>
        </authorList>
    </citation>
    <scope>NUCLEOTIDE SEQUENCE</scope>
    <source>
        <strain evidence="2">B73</strain>
    </source>
</reference>
<sequence length="54" mass="5912">MSESSTLYFVTWESKLLLQLSKSSLSPRSLPRSSDCDSLNSEIFSSTGSSSSFL</sequence>
<dbReference type="EMBL" id="BT069339">
    <property type="protein sequence ID" value="ACN36236.1"/>
    <property type="molecule type" value="mRNA"/>
</dbReference>
<evidence type="ECO:0000256" key="1">
    <source>
        <dbReference type="SAM" id="MobiDB-lite"/>
    </source>
</evidence>
<reference evidence="2" key="1">
    <citation type="journal article" date="2009" name="PLoS Genet.">
        <title>Sequencing, mapping, and analysis of 27,455 maize full-length cDNAs.</title>
        <authorList>
            <person name="Soderlund C."/>
            <person name="Descour A."/>
            <person name="Kudrna D."/>
            <person name="Bomhoff M."/>
            <person name="Boyd L."/>
            <person name="Currie J."/>
            <person name="Angelova A."/>
            <person name="Collura K."/>
            <person name="Wissotski M."/>
            <person name="Ashley E."/>
            <person name="Morrow D."/>
            <person name="Fernandes J."/>
            <person name="Walbot V."/>
            <person name="Yu Y."/>
        </authorList>
    </citation>
    <scope>NUCLEOTIDE SEQUENCE</scope>
    <source>
        <strain evidence="2">B73</strain>
    </source>
</reference>
<accession>C0PM20</accession>
<organism evidence="2">
    <name type="scientific">Zea mays</name>
    <name type="common">Maize</name>
    <dbReference type="NCBI Taxonomy" id="4577"/>
    <lineage>
        <taxon>Eukaryota</taxon>
        <taxon>Viridiplantae</taxon>
        <taxon>Streptophyta</taxon>
        <taxon>Embryophyta</taxon>
        <taxon>Tracheophyta</taxon>
        <taxon>Spermatophyta</taxon>
        <taxon>Magnoliopsida</taxon>
        <taxon>Liliopsida</taxon>
        <taxon>Poales</taxon>
        <taxon>Poaceae</taxon>
        <taxon>PACMAD clade</taxon>
        <taxon>Panicoideae</taxon>
        <taxon>Andropogonodae</taxon>
        <taxon>Andropogoneae</taxon>
        <taxon>Tripsacinae</taxon>
        <taxon>Zea</taxon>
    </lineage>
</organism>
<name>C0PM20_MAIZE</name>
<dbReference type="AlphaFoldDB" id="C0PM20"/>
<evidence type="ECO:0000313" key="2">
    <source>
        <dbReference type="EMBL" id="ACN36236.1"/>
    </source>
</evidence>